<dbReference type="Gene3D" id="2.40.128.520">
    <property type="match status" value="1"/>
</dbReference>
<reference evidence="2" key="1">
    <citation type="submission" date="2021-08" db="EMBL/GenBank/DDBJ databases">
        <authorList>
            <person name="Zhang H."/>
            <person name="Xu M."/>
            <person name="Yu Z."/>
            <person name="Yang L."/>
            <person name="Cai Y."/>
        </authorList>
    </citation>
    <scope>NUCLEOTIDE SEQUENCE</scope>
    <source>
        <strain evidence="2">CHL1</strain>
    </source>
</reference>
<evidence type="ECO:0000259" key="1">
    <source>
        <dbReference type="Pfam" id="PF09917"/>
    </source>
</evidence>
<dbReference type="Proteomes" id="UP000825701">
    <property type="component" value="Chromosome"/>
</dbReference>
<dbReference type="KEGG" id="cmet:K6K41_03835"/>
<keyword evidence="3" id="KW-1185">Reference proteome</keyword>
<dbReference type="InterPro" id="IPR019223">
    <property type="entry name" value="DUF2147"/>
</dbReference>
<dbReference type="EMBL" id="CP081869">
    <property type="protein sequence ID" value="QZO02256.1"/>
    <property type="molecule type" value="Genomic_DNA"/>
</dbReference>
<dbReference type="PANTHER" id="PTHR36919:SF2">
    <property type="entry name" value="BLL6627 PROTEIN"/>
    <property type="match status" value="1"/>
</dbReference>
<organism evidence="2 3">
    <name type="scientific">Chenggangzhangella methanolivorans</name>
    <dbReference type="NCBI Taxonomy" id="1437009"/>
    <lineage>
        <taxon>Bacteria</taxon>
        <taxon>Pseudomonadati</taxon>
        <taxon>Pseudomonadota</taxon>
        <taxon>Alphaproteobacteria</taxon>
        <taxon>Hyphomicrobiales</taxon>
        <taxon>Methylopilaceae</taxon>
        <taxon>Chenggangzhangella</taxon>
    </lineage>
</organism>
<protein>
    <submittedName>
        <fullName evidence="2">DUF2147 domain-containing protein</fullName>
    </submittedName>
</protein>
<dbReference type="AlphaFoldDB" id="A0A9E6RIT6"/>
<accession>A0A9E6RIT6</accession>
<gene>
    <name evidence="2" type="ORF">K6K41_03835</name>
</gene>
<evidence type="ECO:0000313" key="3">
    <source>
        <dbReference type="Proteomes" id="UP000825701"/>
    </source>
</evidence>
<sequence length="104" mass="11440">MRIADCGGSLCATLTGLRKPNAKDGRPKRDKYNPDPALRDRPVIGLALVSGMRFDGDVWTGRFYNPDDGRTYAGRIFADGPNRLRLKGCVVGLLCKTQSLTRLD</sequence>
<feature type="domain" description="DUF2147" evidence="1">
    <location>
        <begin position="2"/>
        <end position="102"/>
    </location>
</feature>
<name>A0A9E6RIT6_9HYPH</name>
<dbReference type="PANTHER" id="PTHR36919">
    <property type="entry name" value="BLR1215 PROTEIN"/>
    <property type="match status" value="1"/>
</dbReference>
<dbReference type="Pfam" id="PF09917">
    <property type="entry name" value="DUF2147"/>
    <property type="match status" value="1"/>
</dbReference>
<proteinExistence type="predicted"/>
<evidence type="ECO:0000313" key="2">
    <source>
        <dbReference type="EMBL" id="QZO02256.1"/>
    </source>
</evidence>